<accession>A0ABT5HTV1</accession>
<dbReference type="Pfam" id="PF11342">
    <property type="entry name" value="DUF3144"/>
    <property type="match status" value="1"/>
</dbReference>
<sequence>MAEVSNERFNEMMIEHIDTANGHLKEANPGNAGAALMHAAARFNAFVSSTQFVSGRVMLQSKEAHIDHYVKLYRQYLEDHYKEYAENFEQYGRPNIGIPKI</sequence>
<dbReference type="InterPro" id="IPR021490">
    <property type="entry name" value="DUF3144"/>
</dbReference>
<comment type="caution">
    <text evidence="1">The sequence shown here is derived from an EMBL/GenBank/DDBJ whole genome shotgun (WGS) entry which is preliminary data.</text>
</comment>
<evidence type="ECO:0000313" key="1">
    <source>
        <dbReference type="EMBL" id="MDC7683347.1"/>
    </source>
</evidence>
<organism evidence="1 2">
    <name type="scientific">Asticcacaulis aquaticus</name>
    <dbReference type="NCBI Taxonomy" id="2984212"/>
    <lineage>
        <taxon>Bacteria</taxon>
        <taxon>Pseudomonadati</taxon>
        <taxon>Pseudomonadota</taxon>
        <taxon>Alphaproteobacteria</taxon>
        <taxon>Caulobacterales</taxon>
        <taxon>Caulobacteraceae</taxon>
        <taxon>Asticcacaulis</taxon>
    </lineage>
</organism>
<keyword evidence="2" id="KW-1185">Reference proteome</keyword>
<name>A0ABT5HTV1_9CAUL</name>
<dbReference type="Gene3D" id="1.10.287.3020">
    <property type="match status" value="1"/>
</dbReference>
<protein>
    <submittedName>
        <fullName evidence="1">DUF3144 domain-containing protein</fullName>
    </submittedName>
</protein>
<dbReference type="RefSeq" id="WP_272747821.1">
    <property type="nucleotide sequence ID" value="NZ_JAQQKX010000005.1"/>
</dbReference>
<dbReference type="EMBL" id="JAQQKX010000005">
    <property type="protein sequence ID" value="MDC7683347.1"/>
    <property type="molecule type" value="Genomic_DNA"/>
</dbReference>
<dbReference type="Proteomes" id="UP001214854">
    <property type="component" value="Unassembled WGS sequence"/>
</dbReference>
<evidence type="ECO:0000313" key="2">
    <source>
        <dbReference type="Proteomes" id="UP001214854"/>
    </source>
</evidence>
<proteinExistence type="predicted"/>
<reference evidence="1 2" key="1">
    <citation type="submission" date="2023-01" db="EMBL/GenBank/DDBJ databases">
        <title>Novel species of the genus Asticcacaulis isolated from rivers.</title>
        <authorList>
            <person name="Lu H."/>
        </authorList>
    </citation>
    <scope>NUCLEOTIDE SEQUENCE [LARGE SCALE GENOMIC DNA]</scope>
    <source>
        <strain evidence="1 2">BYS171W</strain>
    </source>
</reference>
<gene>
    <name evidence="1" type="ORF">PQU92_08670</name>
</gene>